<organism evidence="3 4">
    <name type="scientific">Chaetomium strumarium</name>
    <dbReference type="NCBI Taxonomy" id="1170767"/>
    <lineage>
        <taxon>Eukaryota</taxon>
        <taxon>Fungi</taxon>
        <taxon>Dikarya</taxon>
        <taxon>Ascomycota</taxon>
        <taxon>Pezizomycotina</taxon>
        <taxon>Sordariomycetes</taxon>
        <taxon>Sordariomycetidae</taxon>
        <taxon>Sordariales</taxon>
        <taxon>Chaetomiaceae</taxon>
        <taxon>Chaetomium</taxon>
    </lineage>
</organism>
<evidence type="ECO:0000313" key="3">
    <source>
        <dbReference type="EMBL" id="KAK3303668.1"/>
    </source>
</evidence>
<comment type="caution">
    <text evidence="3">The sequence shown here is derived from an EMBL/GenBank/DDBJ whole genome shotgun (WGS) entry which is preliminary data.</text>
</comment>
<dbReference type="PIRSF" id="PIRSF028035">
    <property type="entry name" value="UCP028035"/>
    <property type="match status" value="1"/>
</dbReference>
<dbReference type="Pfam" id="PF20253">
    <property type="entry name" value="DUF6604"/>
    <property type="match status" value="1"/>
</dbReference>
<dbReference type="PANTHER" id="PTHR38795">
    <property type="entry name" value="DUF6604 DOMAIN-CONTAINING PROTEIN"/>
    <property type="match status" value="1"/>
</dbReference>
<reference evidence="3" key="1">
    <citation type="journal article" date="2023" name="Mol. Phylogenet. Evol.">
        <title>Genome-scale phylogeny and comparative genomics of the fungal order Sordariales.</title>
        <authorList>
            <person name="Hensen N."/>
            <person name="Bonometti L."/>
            <person name="Westerberg I."/>
            <person name="Brannstrom I.O."/>
            <person name="Guillou S."/>
            <person name="Cros-Aarteil S."/>
            <person name="Calhoun S."/>
            <person name="Haridas S."/>
            <person name="Kuo A."/>
            <person name="Mondo S."/>
            <person name="Pangilinan J."/>
            <person name="Riley R."/>
            <person name="LaButti K."/>
            <person name="Andreopoulos B."/>
            <person name="Lipzen A."/>
            <person name="Chen C."/>
            <person name="Yan M."/>
            <person name="Daum C."/>
            <person name="Ng V."/>
            <person name="Clum A."/>
            <person name="Steindorff A."/>
            <person name="Ohm R.A."/>
            <person name="Martin F."/>
            <person name="Silar P."/>
            <person name="Natvig D.O."/>
            <person name="Lalanne C."/>
            <person name="Gautier V."/>
            <person name="Ament-Velasquez S.L."/>
            <person name="Kruys A."/>
            <person name="Hutchinson M.I."/>
            <person name="Powell A.J."/>
            <person name="Barry K."/>
            <person name="Miller A.N."/>
            <person name="Grigoriev I.V."/>
            <person name="Debuchy R."/>
            <person name="Gladieux P."/>
            <person name="Hiltunen Thoren M."/>
            <person name="Johannesson H."/>
        </authorList>
    </citation>
    <scope>NUCLEOTIDE SEQUENCE</scope>
    <source>
        <strain evidence="3">CBS 333.67</strain>
    </source>
</reference>
<feature type="region of interest" description="Disordered" evidence="1">
    <location>
        <begin position="113"/>
        <end position="134"/>
    </location>
</feature>
<keyword evidence="4" id="KW-1185">Reference proteome</keyword>
<dbReference type="RefSeq" id="XP_062719448.1">
    <property type="nucleotide sequence ID" value="XM_062870540.1"/>
</dbReference>
<dbReference type="PANTHER" id="PTHR38795:SF1">
    <property type="entry name" value="DUF6604 DOMAIN-CONTAINING PROTEIN"/>
    <property type="match status" value="1"/>
</dbReference>
<feature type="compositionally biased region" description="Basic and acidic residues" evidence="1">
    <location>
        <begin position="113"/>
        <end position="132"/>
    </location>
</feature>
<dbReference type="InterPro" id="IPR046539">
    <property type="entry name" value="DUF6604"/>
</dbReference>
<evidence type="ECO:0000259" key="2">
    <source>
        <dbReference type="Pfam" id="PF20253"/>
    </source>
</evidence>
<feature type="domain" description="DUF6604" evidence="2">
    <location>
        <begin position="11"/>
        <end position="170"/>
    </location>
</feature>
<protein>
    <recommendedName>
        <fullName evidence="2">DUF6604 domain-containing protein</fullName>
    </recommendedName>
</protein>
<dbReference type="InterPro" id="IPR016864">
    <property type="entry name" value="UCP028035"/>
</dbReference>
<dbReference type="EMBL" id="JAUDZG010000006">
    <property type="protein sequence ID" value="KAK3303668.1"/>
    <property type="molecule type" value="Genomic_DNA"/>
</dbReference>
<accession>A0AAJ0GPA1</accession>
<evidence type="ECO:0000256" key="1">
    <source>
        <dbReference type="SAM" id="MobiDB-lite"/>
    </source>
</evidence>
<reference evidence="3" key="2">
    <citation type="submission" date="2023-06" db="EMBL/GenBank/DDBJ databases">
        <authorList>
            <consortium name="Lawrence Berkeley National Laboratory"/>
            <person name="Mondo S.J."/>
            <person name="Hensen N."/>
            <person name="Bonometti L."/>
            <person name="Westerberg I."/>
            <person name="Brannstrom I.O."/>
            <person name="Guillou S."/>
            <person name="Cros-Aarteil S."/>
            <person name="Calhoun S."/>
            <person name="Haridas S."/>
            <person name="Kuo A."/>
            <person name="Pangilinan J."/>
            <person name="Riley R."/>
            <person name="Labutti K."/>
            <person name="Andreopoulos B."/>
            <person name="Lipzen A."/>
            <person name="Chen C."/>
            <person name="Yanf M."/>
            <person name="Daum C."/>
            <person name="Ng V."/>
            <person name="Clum A."/>
            <person name="Steindorff A."/>
            <person name="Ohm R."/>
            <person name="Martin F."/>
            <person name="Silar P."/>
            <person name="Natvig D."/>
            <person name="Lalanne C."/>
            <person name="Gautier V."/>
            <person name="Ament-Velasquez S.L."/>
            <person name="Kruys A."/>
            <person name="Hutchinson M.I."/>
            <person name="Powell A.J."/>
            <person name="Barry K."/>
            <person name="Miller A.N."/>
            <person name="Grigoriev I.V."/>
            <person name="Debuchy R."/>
            <person name="Gladieux P."/>
            <person name="Thoren M.H."/>
            <person name="Johannesson H."/>
        </authorList>
    </citation>
    <scope>NUCLEOTIDE SEQUENCE</scope>
    <source>
        <strain evidence="3">CBS 333.67</strain>
    </source>
</reference>
<sequence>MQLLGYLVSRHISSVPPTVFSLFSSVIEARTTVYNAFQQVVAENPDPETENNASHKQFIDALTDAFQILGGKKRKVDEFKNSNRAEANDFVKAKEDLDKLVLGNKSGALDLGRGGRVDDGEVRESNDEKPVCPKEQSLDDVSLESYRITQGTDGIITNFLMAVYGIWHDCAYDGLISARSAAAIFVDFNGHDDYETVMNTITRGNPDKGQGMFTIGLWRVGSGGISVDKVRESNVDVKEQLMIYTYQDLVDFVEDFQKNRSGKTTKRMWDELRNWDPNFKPQRATNEQRIRWRRSYTINWLYDLVNVFPSIVVQRDTMRGENHVLENVDWSPEGPWARHRRLYGLNEFAGFVTSLAMQKPGTDICKRILPHHVFQLACTVGSFMVARGWSISSLKGHILDDPARKFRPRRDVDLFLDRKNETFGTGFLQGVAILKQLLQRNGLLHHDLHRHQSLCMILDSCGDDFRDWLGETKYMYGLTTIPPSRFSHCDPNGLVWEALPEPMLLTHLHNMLVTRGYIRNPIGMFATLEELFGPALFDGKPPTSDFDEALLELVGRRDRLATRRAAAARKEAALSHDVHRMLDVKLNRLFNTKSHLIRYRQSKWNVDAISDADISLKSPLWMVRLATQVVVDPVTGQRRLKDTDLVERARAGGMGDNGLLQVPPFPVIASLQQLPEGLGAFLPEIYGSPNLPPELSGAAMLHASGLCTKGSQQQPTGRTPLDLVKLDLIWNVCGEAPVYSLNYLFTTCMFRVLFGRFETELKKRRNPLYIRAYETEFEWRLLKPAGLTLMALAGQDEECLLVMADIFQKPRAGFRKHIYWKDLETSADWARKSLEKAEDGNMDTDAWSVM</sequence>
<name>A0AAJ0GPA1_9PEZI</name>
<dbReference type="Proteomes" id="UP001273166">
    <property type="component" value="Unassembled WGS sequence"/>
</dbReference>
<gene>
    <name evidence="3" type="ORF">B0T15DRAFT_560841</name>
</gene>
<dbReference type="AlphaFoldDB" id="A0AAJ0GPA1"/>
<evidence type="ECO:0000313" key="4">
    <source>
        <dbReference type="Proteomes" id="UP001273166"/>
    </source>
</evidence>
<proteinExistence type="predicted"/>
<dbReference type="GeneID" id="87889369"/>